<dbReference type="Pfam" id="PF08159">
    <property type="entry name" value="NUC153"/>
    <property type="match status" value="1"/>
</dbReference>
<accession>A0AAV5AB80</accession>
<keyword evidence="6" id="KW-1185">Reference proteome</keyword>
<feature type="compositionally biased region" description="Basic and acidic residues" evidence="3">
    <location>
        <begin position="7"/>
        <end position="22"/>
    </location>
</feature>
<name>A0AAV5AB80_9AGAM</name>
<evidence type="ECO:0000256" key="1">
    <source>
        <dbReference type="ARBA" id="ARBA00004604"/>
    </source>
</evidence>
<keyword evidence="2" id="KW-0539">Nucleus</keyword>
<evidence type="ECO:0000313" key="6">
    <source>
        <dbReference type="Proteomes" id="UP001050691"/>
    </source>
</evidence>
<proteinExistence type="predicted"/>
<evidence type="ECO:0000256" key="3">
    <source>
        <dbReference type="SAM" id="MobiDB-lite"/>
    </source>
</evidence>
<feature type="region of interest" description="Disordered" evidence="3">
    <location>
        <begin position="1"/>
        <end position="47"/>
    </location>
</feature>
<dbReference type="Proteomes" id="UP001050691">
    <property type="component" value="Unassembled WGS sequence"/>
</dbReference>
<feature type="domain" description="NUC153" evidence="4">
    <location>
        <begin position="55"/>
        <end position="80"/>
    </location>
</feature>
<evidence type="ECO:0000259" key="4">
    <source>
        <dbReference type="Pfam" id="PF08159"/>
    </source>
</evidence>
<organism evidence="5 6">
    <name type="scientific">Clathrus columnatus</name>
    <dbReference type="NCBI Taxonomy" id="1419009"/>
    <lineage>
        <taxon>Eukaryota</taxon>
        <taxon>Fungi</taxon>
        <taxon>Dikarya</taxon>
        <taxon>Basidiomycota</taxon>
        <taxon>Agaricomycotina</taxon>
        <taxon>Agaricomycetes</taxon>
        <taxon>Phallomycetidae</taxon>
        <taxon>Phallales</taxon>
        <taxon>Clathraceae</taxon>
        <taxon>Clathrus</taxon>
    </lineage>
</organism>
<dbReference type="InterPro" id="IPR012580">
    <property type="entry name" value="NUC153"/>
</dbReference>
<comment type="subcellular location">
    <subcellularLocation>
        <location evidence="1">Nucleus</location>
        <location evidence="1">Nucleolus</location>
    </subcellularLocation>
</comment>
<evidence type="ECO:0000313" key="5">
    <source>
        <dbReference type="EMBL" id="GJJ10433.1"/>
    </source>
</evidence>
<dbReference type="AlphaFoldDB" id="A0AAV5AB80"/>
<comment type="caution">
    <text evidence="5">The sequence shown here is derived from an EMBL/GenBank/DDBJ whole genome shotgun (WGS) entry which is preliminary data.</text>
</comment>
<reference evidence="5" key="1">
    <citation type="submission" date="2021-10" db="EMBL/GenBank/DDBJ databases">
        <title>De novo Genome Assembly of Clathrus columnatus (Basidiomycota, Fungi) Using Illumina and Nanopore Sequence Data.</title>
        <authorList>
            <person name="Ogiso-Tanaka E."/>
            <person name="Itagaki H."/>
            <person name="Hosoya T."/>
            <person name="Hosaka K."/>
        </authorList>
    </citation>
    <scope>NUCLEOTIDE SEQUENCE</scope>
    <source>
        <strain evidence="5">MO-923</strain>
    </source>
</reference>
<dbReference type="GO" id="GO:0005730">
    <property type="term" value="C:nucleolus"/>
    <property type="evidence" value="ECO:0007669"/>
    <property type="project" value="UniProtKB-SubCell"/>
</dbReference>
<sequence length="104" mass="12130">MKRNVNLKHEEKRRLQKGKDVVVDQEDAVEVTEQQPQPQPTSVNSSSTWLTDECFKALFEDPEFEVDTNTREYSLLNPSTSDLMTLIDPMDFLQKQRRTAVEEE</sequence>
<protein>
    <recommendedName>
        <fullName evidence="4">NUC153 domain-containing protein</fullName>
    </recommendedName>
</protein>
<evidence type="ECO:0000256" key="2">
    <source>
        <dbReference type="ARBA" id="ARBA00023242"/>
    </source>
</evidence>
<dbReference type="EMBL" id="BPWL01000005">
    <property type="protein sequence ID" value="GJJ10433.1"/>
    <property type="molecule type" value="Genomic_DNA"/>
</dbReference>
<gene>
    <name evidence="5" type="ORF">Clacol_004659</name>
</gene>